<dbReference type="InParanoid" id="D0NP63"/>
<evidence type="ECO:0000313" key="3">
    <source>
        <dbReference type="Proteomes" id="UP000006643"/>
    </source>
</evidence>
<gene>
    <name evidence="2" type="ORF">PITG_14845</name>
</gene>
<dbReference type="GeneID" id="9467960"/>
<feature type="compositionally biased region" description="Low complexity" evidence="1">
    <location>
        <begin position="300"/>
        <end position="309"/>
    </location>
</feature>
<feature type="compositionally biased region" description="Basic and acidic residues" evidence="1">
    <location>
        <begin position="287"/>
        <end position="299"/>
    </location>
</feature>
<feature type="compositionally biased region" description="Basic and acidic residues" evidence="1">
    <location>
        <begin position="102"/>
        <end position="112"/>
    </location>
</feature>
<proteinExistence type="predicted"/>
<dbReference type="OrthoDB" id="122381at2759"/>
<accession>D0NP63</accession>
<feature type="region of interest" description="Disordered" evidence="1">
    <location>
        <begin position="192"/>
        <end position="312"/>
    </location>
</feature>
<feature type="compositionally biased region" description="Basic and acidic residues" evidence="1">
    <location>
        <begin position="269"/>
        <end position="279"/>
    </location>
</feature>
<dbReference type="HOGENOM" id="CLU_425475_0_0_1"/>
<dbReference type="VEuPathDB" id="FungiDB:PITG_14845"/>
<sequence>MTDEEKQAIEIILNHQLEVPIPPRFVIQIMDARELAVFTDLFMAIEYPAELKKNISRAEINADTRVVTVTFKGKHTAMKWVGWTPPERIKAIQQNHSKRGKGSRDYVSRERPVTIEQLLEQVSGRKPRSNAKKEEQWRENGKDSSKENKRPTLPTEWEPARSTSGDPGESSRKEDKTLEASCDFDEGMEDAAMSEHENSETGPAYSYGYPSMTRTSTTHDPQVKAHETENAVQEVTKEQTGYQGSDTRKEGREPRQKASSPKRQLSENWKLHGDNKGDQTSKAAKKIKSEETENKRLKQDTNQTETNNQQEKKQIQQYIHKYVTTQTTSVTEARVSSTQAEISDESEALEKEGFHVTGTKQGDDFANVADEFKVHKEECEAALAAAGKGVTKQAADTAKLCALANHYADQRNRSVKASVPMNYWVRPKLIKAMAMHAREMVFVLDVLQEETVTLQAYGYKEMEMPDKTAIEPGTVVTLPSHVGADILRELTAAGTLPIIMVLHYSNAGNHYQAVTADKDAKAKGQESKNENTRADEGNTTQQVGEEEKQKKPSGSCYEWMHQDLATADAEVHKKQEIATITVGEASKSTTTAIRNAPTAHYPPSVTAATATKVPRNKEGIAYQDAKIAHGSVQPPKETNDGRKN</sequence>
<dbReference type="eggNOG" id="ENOG502SR29">
    <property type="taxonomic scope" value="Eukaryota"/>
</dbReference>
<reference evidence="3" key="1">
    <citation type="journal article" date="2009" name="Nature">
        <title>Genome sequence and analysis of the Irish potato famine pathogen Phytophthora infestans.</title>
        <authorList>
            <consortium name="The Broad Institute Genome Sequencing Platform"/>
            <person name="Haas B.J."/>
            <person name="Kamoun S."/>
            <person name="Zody M.C."/>
            <person name="Jiang R.H."/>
            <person name="Handsaker R.E."/>
            <person name="Cano L.M."/>
            <person name="Grabherr M."/>
            <person name="Kodira C.D."/>
            <person name="Raffaele S."/>
            <person name="Torto-Alalibo T."/>
            <person name="Bozkurt T.O."/>
            <person name="Ah-Fong A.M."/>
            <person name="Alvarado L."/>
            <person name="Anderson V.L."/>
            <person name="Armstrong M.R."/>
            <person name="Avrova A."/>
            <person name="Baxter L."/>
            <person name="Beynon J."/>
            <person name="Boevink P.C."/>
            <person name="Bollmann S.R."/>
            <person name="Bos J.I."/>
            <person name="Bulone V."/>
            <person name="Cai G."/>
            <person name="Cakir C."/>
            <person name="Carrington J.C."/>
            <person name="Chawner M."/>
            <person name="Conti L."/>
            <person name="Costanzo S."/>
            <person name="Ewan R."/>
            <person name="Fahlgren N."/>
            <person name="Fischbach M.A."/>
            <person name="Fugelstad J."/>
            <person name="Gilroy E.M."/>
            <person name="Gnerre S."/>
            <person name="Green P.J."/>
            <person name="Grenville-Briggs L.J."/>
            <person name="Griffith J."/>
            <person name="Grunwald N.J."/>
            <person name="Horn K."/>
            <person name="Horner N.R."/>
            <person name="Hu C.H."/>
            <person name="Huitema E."/>
            <person name="Jeong D.H."/>
            <person name="Jones A.M."/>
            <person name="Jones J.D."/>
            <person name="Jones R.W."/>
            <person name="Karlsson E.K."/>
            <person name="Kunjeti S.G."/>
            <person name="Lamour K."/>
            <person name="Liu Z."/>
            <person name="Ma L."/>
            <person name="Maclean D."/>
            <person name="Chibucos M.C."/>
            <person name="McDonald H."/>
            <person name="McWalters J."/>
            <person name="Meijer H.J."/>
            <person name="Morgan W."/>
            <person name="Morris P.F."/>
            <person name="Munro C.A."/>
            <person name="O'Neill K."/>
            <person name="Ospina-Giraldo M."/>
            <person name="Pinzon A."/>
            <person name="Pritchard L."/>
            <person name="Ramsahoye B."/>
            <person name="Ren Q."/>
            <person name="Restrepo S."/>
            <person name="Roy S."/>
            <person name="Sadanandom A."/>
            <person name="Savidor A."/>
            <person name="Schornack S."/>
            <person name="Schwartz D.C."/>
            <person name="Schumann U.D."/>
            <person name="Schwessinger B."/>
            <person name="Seyer L."/>
            <person name="Sharpe T."/>
            <person name="Silvar C."/>
            <person name="Song J."/>
            <person name="Studholme D.J."/>
            <person name="Sykes S."/>
            <person name="Thines M."/>
            <person name="van de Vondervoort P.J."/>
            <person name="Phuntumart V."/>
            <person name="Wawra S."/>
            <person name="Weide R."/>
            <person name="Win J."/>
            <person name="Young C."/>
            <person name="Zhou S."/>
            <person name="Fry W."/>
            <person name="Meyers B.C."/>
            <person name="van West P."/>
            <person name="Ristaino J."/>
            <person name="Govers F."/>
            <person name="Birch P.R."/>
            <person name="Whisson S.C."/>
            <person name="Judelson H.S."/>
            <person name="Nusbaum C."/>
        </authorList>
    </citation>
    <scope>NUCLEOTIDE SEQUENCE [LARGE SCALE GENOMIC DNA]</scope>
    <source>
        <strain evidence="3">T30-4</strain>
    </source>
</reference>
<evidence type="ECO:0000313" key="2">
    <source>
        <dbReference type="EMBL" id="EEY62405.1"/>
    </source>
</evidence>
<dbReference type="RefSeq" id="XP_002899041.1">
    <property type="nucleotide sequence ID" value="XM_002898995.1"/>
</dbReference>
<organism evidence="2 3">
    <name type="scientific">Phytophthora infestans (strain T30-4)</name>
    <name type="common">Potato late blight agent</name>
    <dbReference type="NCBI Taxonomy" id="403677"/>
    <lineage>
        <taxon>Eukaryota</taxon>
        <taxon>Sar</taxon>
        <taxon>Stramenopiles</taxon>
        <taxon>Oomycota</taxon>
        <taxon>Peronosporomycetes</taxon>
        <taxon>Peronosporales</taxon>
        <taxon>Peronosporaceae</taxon>
        <taxon>Phytophthora</taxon>
    </lineage>
</organism>
<feature type="region of interest" description="Disordered" evidence="1">
    <location>
        <begin position="517"/>
        <end position="554"/>
    </location>
</feature>
<dbReference type="EMBL" id="DS028150">
    <property type="protein sequence ID" value="EEY62405.1"/>
    <property type="molecule type" value="Genomic_DNA"/>
</dbReference>
<feature type="compositionally biased region" description="Polar residues" evidence="1">
    <location>
        <begin position="230"/>
        <end position="245"/>
    </location>
</feature>
<feature type="compositionally biased region" description="Polar residues" evidence="1">
    <location>
        <begin position="257"/>
        <end position="267"/>
    </location>
</feature>
<feature type="compositionally biased region" description="Basic and acidic residues" evidence="1">
    <location>
        <begin position="131"/>
        <end position="150"/>
    </location>
</feature>
<feature type="compositionally biased region" description="Basic and acidic residues" evidence="1">
    <location>
        <begin position="517"/>
        <end position="536"/>
    </location>
</feature>
<feature type="compositionally biased region" description="Basic and acidic residues" evidence="1">
    <location>
        <begin position="246"/>
        <end position="256"/>
    </location>
</feature>
<evidence type="ECO:0000256" key="1">
    <source>
        <dbReference type="SAM" id="MobiDB-lite"/>
    </source>
</evidence>
<dbReference type="AlphaFoldDB" id="D0NP63"/>
<dbReference type="Proteomes" id="UP000006643">
    <property type="component" value="Unassembled WGS sequence"/>
</dbReference>
<dbReference type="KEGG" id="pif:PITG_14845"/>
<feature type="region of interest" description="Disordered" evidence="1">
    <location>
        <begin position="623"/>
        <end position="644"/>
    </location>
</feature>
<feature type="region of interest" description="Disordered" evidence="1">
    <location>
        <begin position="118"/>
        <end position="177"/>
    </location>
</feature>
<protein>
    <submittedName>
        <fullName evidence="2">Uncharacterized protein</fullName>
    </submittedName>
</protein>
<name>D0NP63_PHYIT</name>
<feature type="region of interest" description="Disordered" evidence="1">
    <location>
        <begin position="93"/>
        <end position="112"/>
    </location>
</feature>
<keyword evidence="3" id="KW-1185">Reference proteome</keyword>